<name>A0A2A9N8S9_9AGAR</name>
<reference evidence="2 3" key="1">
    <citation type="submission" date="2014-02" db="EMBL/GenBank/DDBJ databases">
        <title>Transposable element dynamics among asymbiotic and ectomycorrhizal Amanita fungi.</title>
        <authorList>
            <consortium name="DOE Joint Genome Institute"/>
            <person name="Hess J."/>
            <person name="Skrede I."/>
            <person name="Wolfe B."/>
            <person name="LaButti K."/>
            <person name="Ohm R.A."/>
            <person name="Grigoriev I.V."/>
            <person name="Pringle A."/>
        </authorList>
    </citation>
    <scope>NUCLEOTIDE SEQUENCE [LARGE SCALE GENOMIC DNA]</scope>
    <source>
        <strain evidence="2 3">SKay4041</strain>
    </source>
</reference>
<protein>
    <submittedName>
        <fullName evidence="2">Uncharacterized protein</fullName>
    </submittedName>
</protein>
<feature type="region of interest" description="Disordered" evidence="1">
    <location>
        <begin position="1"/>
        <end position="21"/>
    </location>
</feature>
<organism evidence="2 3">
    <name type="scientific">Amanita thiersii Skay4041</name>
    <dbReference type="NCBI Taxonomy" id="703135"/>
    <lineage>
        <taxon>Eukaryota</taxon>
        <taxon>Fungi</taxon>
        <taxon>Dikarya</taxon>
        <taxon>Basidiomycota</taxon>
        <taxon>Agaricomycotina</taxon>
        <taxon>Agaricomycetes</taxon>
        <taxon>Agaricomycetidae</taxon>
        <taxon>Agaricales</taxon>
        <taxon>Pluteineae</taxon>
        <taxon>Amanitaceae</taxon>
        <taxon>Amanita</taxon>
    </lineage>
</organism>
<sequence>MNENSLPAGDSHKTRNTNPILNHHRRMLVARRTYTPTCDFRETKTQLFISVGPINPVDCINTFRGLDWMKRPGSRCYDAKIAAKEFGTGTNDTCFYWAYKEPDHLL</sequence>
<evidence type="ECO:0000313" key="2">
    <source>
        <dbReference type="EMBL" id="PFH46278.1"/>
    </source>
</evidence>
<evidence type="ECO:0000256" key="1">
    <source>
        <dbReference type="SAM" id="MobiDB-lite"/>
    </source>
</evidence>
<dbReference type="EMBL" id="KZ302215">
    <property type="protein sequence ID" value="PFH46278.1"/>
    <property type="molecule type" value="Genomic_DNA"/>
</dbReference>
<accession>A0A2A9N8S9</accession>
<dbReference type="AlphaFoldDB" id="A0A2A9N8S9"/>
<gene>
    <name evidence="2" type="ORF">AMATHDRAFT_70226</name>
</gene>
<keyword evidence="3" id="KW-1185">Reference proteome</keyword>
<evidence type="ECO:0000313" key="3">
    <source>
        <dbReference type="Proteomes" id="UP000242287"/>
    </source>
</evidence>
<dbReference type="Proteomes" id="UP000242287">
    <property type="component" value="Unassembled WGS sequence"/>
</dbReference>
<proteinExistence type="predicted"/>